<evidence type="ECO:0000313" key="8">
    <source>
        <dbReference type="Proteomes" id="UP000800093"/>
    </source>
</evidence>
<accession>A0A9P4K8S5</accession>
<feature type="transmembrane region" description="Helical" evidence="6">
    <location>
        <begin position="404"/>
        <end position="425"/>
    </location>
</feature>
<keyword evidence="8" id="KW-1185">Reference proteome</keyword>
<dbReference type="EMBL" id="ML986618">
    <property type="protein sequence ID" value="KAF2264196.1"/>
    <property type="molecule type" value="Genomic_DNA"/>
</dbReference>
<dbReference type="GO" id="GO:0006865">
    <property type="term" value="P:amino acid transport"/>
    <property type="evidence" value="ECO:0007669"/>
    <property type="project" value="InterPro"/>
</dbReference>
<feature type="transmembrane region" description="Helical" evidence="6">
    <location>
        <begin position="271"/>
        <end position="292"/>
    </location>
</feature>
<dbReference type="InterPro" id="IPR004840">
    <property type="entry name" value="Amino_acid_permease_CS"/>
</dbReference>
<evidence type="ECO:0000256" key="1">
    <source>
        <dbReference type="ARBA" id="ARBA00004141"/>
    </source>
</evidence>
<reference evidence="8" key="1">
    <citation type="journal article" date="2020" name="Stud. Mycol.">
        <title>101 Dothideomycetes genomes: A test case for predicting lifestyles and emergence of pathogens.</title>
        <authorList>
            <person name="Haridas S."/>
            <person name="Albert R."/>
            <person name="Binder M."/>
            <person name="Bloem J."/>
            <person name="LaButti K."/>
            <person name="Salamov A."/>
            <person name="Andreopoulos B."/>
            <person name="Baker S."/>
            <person name="Barry K."/>
            <person name="Bills G."/>
            <person name="Bluhm B."/>
            <person name="Cannon C."/>
            <person name="Castanera R."/>
            <person name="Culley D."/>
            <person name="Daum C."/>
            <person name="Ezra D."/>
            <person name="Gonzalez J."/>
            <person name="Henrissat B."/>
            <person name="Kuo A."/>
            <person name="Liang C."/>
            <person name="Lipzen A."/>
            <person name="Lutzoni F."/>
            <person name="Magnuson J."/>
            <person name="Mondo S."/>
            <person name="Nolan M."/>
            <person name="Ohm R."/>
            <person name="Pangilinan J."/>
            <person name="Park H.-J."/>
            <person name="Ramirez L."/>
            <person name="Alfaro M."/>
            <person name="Sun H."/>
            <person name="Tritt A."/>
            <person name="Yoshinaga Y."/>
            <person name="Zwiers L.-H."/>
            <person name="Turgeon B."/>
            <person name="Goodwin S."/>
            <person name="Spatafora J."/>
            <person name="Crous P."/>
            <person name="Grigoriev I."/>
        </authorList>
    </citation>
    <scope>NUCLEOTIDE SEQUENCE [LARGE SCALE GENOMIC DNA]</scope>
    <source>
        <strain evidence="8">CBS 304.66</strain>
    </source>
</reference>
<dbReference type="Pfam" id="PF13520">
    <property type="entry name" value="AA_permease_2"/>
    <property type="match status" value="1"/>
</dbReference>
<feature type="transmembrane region" description="Helical" evidence="6">
    <location>
        <begin position="193"/>
        <end position="211"/>
    </location>
</feature>
<keyword evidence="2" id="KW-0813">Transport</keyword>
<feature type="transmembrane region" description="Helical" evidence="6">
    <location>
        <begin position="373"/>
        <end position="392"/>
    </location>
</feature>
<dbReference type="Gene3D" id="1.20.1740.10">
    <property type="entry name" value="Amino acid/polyamine transporter I"/>
    <property type="match status" value="1"/>
</dbReference>
<organism evidence="7 8">
    <name type="scientific">Lojkania enalia</name>
    <dbReference type="NCBI Taxonomy" id="147567"/>
    <lineage>
        <taxon>Eukaryota</taxon>
        <taxon>Fungi</taxon>
        <taxon>Dikarya</taxon>
        <taxon>Ascomycota</taxon>
        <taxon>Pezizomycotina</taxon>
        <taxon>Dothideomycetes</taxon>
        <taxon>Pleosporomycetidae</taxon>
        <taxon>Pleosporales</taxon>
        <taxon>Pleosporales incertae sedis</taxon>
        <taxon>Lojkania</taxon>
    </lineage>
</organism>
<evidence type="ECO:0000256" key="2">
    <source>
        <dbReference type="ARBA" id="ARBA00022448"/>
    </source>
</evidence>
<feature type="transmembrane region" description="Helical" evidence="6">
    <location>
        <begin position="231"/>
        <end position="251"/>
    </location>
</feature>
<evidence type="ECO:0000256" key="3">
    <source>
        <dbReference type="ARBA" id="ARBA00022692"/>
    </source>
</evidence>
<feature type="transmembrane region" description="Helical" evidence="6">
    <location>
        <begin position="478"/>
        <end position="497"/>
    </location>
</feature>
<feature type="transmembrane region" description="Helical" evidence="6">
    <location>
        <begin position="446"/>
        <end position="466"/>
    </location>
</feature>
<dbReference type="PIRSF" id="PIRSF006060">
    <property type="entry name" value="AA_transporter"/>
    <property type="match status" value="1"/>
</dbReference>
<gene>
    <name evidence="7" type="ORF">CC78DRAFT_464109</name>
</gene>
<comment type="caution">
    <text evidence="7">The sequence shown here is derived from an EMBL/GenBank/DDBJ whole genome shotgun (WGS) entry which is preliminary data.</text>
</comment>
<name>A0A9P4K8S5_9PLEO</name>
<keyword evidence="5 6" id="KW-0472">Membrane</keyword>
<keyword evidence="4 6" id="KW-1133">Transmembrane helix</keyword>
<evidence type="ECO:0000256" key="5">
    <source>
        <dbReference type="ARBA" id="ARBA00023136"/>
    </source>
</evidence>
<proteinExistence type="predicted"/>
<evidence type="ECO:0000313" key="7">
    <source>
        <dbReference type="EMBL" id="KAF2264196.1"/>
    </source>
</evidence>
<feature type="transmembrane region" description="Helical" evidence="6">
    <location>
        <begin position="312"/>
        <end position="337"/>
    </location>
</feature>
<dbReference type="GO" id="GO:0022857">
    <property type="term" value="F:transmembrane transporter activity"/>
    <property type="evidence" value="ECO:0007669"/>
    <property type="project" value="InterPro"/>
</dbReference>
<keyword evidence="3 6" id="KW-0812">Transmembrane</keyword>
<comment type="subcellular location">
    <subcellularLocation>
        <location evidence="1">Membrane</location>
        <topology evidence="1">Multi-pass membrane protein</topology>
    </subcellularLocation>
</comment>
<dbReference type="InterPro" id="IPR002293">
    <property type="entry name" value="AA/rel_permease1"/>
</dbReference>
<evidence type="ECO:0000256" key="4">
    <source>
        <dbReference type="ARBA" id="ARBA00022989"/>
    </source>
</evidence>
<feature type="transmembrane region" description="Helical" evidence="6">
    <location>
        <begin position="119"/>
        <end position="142"/>
    </location>
</feature>
<protein>
    <submittedName>
        <fullName evidence="7">GABA permease</fullName>
    </submittedName>
</protein>
<dbReference type="GO" id="GO:0016020">
    <property type="term" value="C:membrane"/>
    <property type="evidence" value="ECO:0007669"/>
    <property type="project" value="UniProtKB-SubCell"/>
</dbReference>
<feature type="transmembrane region" description="Helical" evidence="6">
    <location>
        <begin position="37"/>
        <end position="61"/>
    </location>
</feature>
<dbReference type="AlphaFoldDB" id="A0A9P4K8S5"/>
<dbReference type="PANTHER" id="PTHR45649">
    <property type="entry name" value="AMINO-ACID PERMEASE BAT1"/>
    <property type="match status" value="1"/>
</dbReference>
<dbReference type="PANTHER" id="PTHR45649:SF8">
    <property type="entry name" value="PERMEASE, PUTATIVE-RELATED"/>
    <property type="match status" value="1"/>
</dbReference>
<dbReference type="PROSITE" id="PS00218">
    <property type="entry name" value="AMINO_ACID_PERMEASE_1"/>
    <property type="match status" value="1"/>
</dbReference>
<dbReference type="Proteomes" id="UP000800093">
    <property type="component" value="Unassembled WGS sequence"/>
</dbReference>
<evidence type="ECO:0000256" key="6">
    <source>
        <dbReference type="SAM" id="Phobius"/>
    </source>
</evidence>
<feature type="transmembrane region" description="Helical" evidence="6">
    <location>
        <begin position="162"/>
        <end position="181"/>
    </location>
</feature>
<feature type="transmembrane region" description="Helical" evidence="6">
    <location>
        <begin position="73"/>
        <end position="91"/>
    </location>
</feature>
<sequence length="527" mass="56604">MTVDTEDTSKKVFDEATSDDAVLEQLGYAQAEFKRSFGLLGMVGFSFSIVTSWTALSGVLIIGVESGGPPVMIWGWLAVCLFTLPVAYSMAEMCSAYPVAGGQYSWVAILAPKRWARGFSYVCGWFMLIGILAMGATNNFVAANFVLGTARLNHLDYTIERWHTVLVAYLITIAAATSNIFGPHLLNKISKGILVWNITAFVVCFITILATNDHKQPASFVFSKFQNNTGFGGSYAAILGLLQSAFGMCCYDAPSKMTEEIKNARKQAPRAIVMAVYIGTFTGFIFLISLSFCMGDYETTAGTPTGVPVIEIFFNSTGSIGGASTLASLIAVIALVCANSLMAEGSRAVFAFARDHGLPFSGTISKVSKSKQVPIYAILVTALVQAAFNSIYFGTYNSTGFNTVIAIATEGFYLSYAMPLLSRILAHVSGRKHRLEGPYSLGRYGLALNVIGFLFLSFCCITFNFPSVNPVNSDNMNYTSAAIGVVMLISVITWITTGRKRFTGPDSGHLLDLGRGEVAASTEAKAA</sequence>
<dbReference type="OrthoDB" id="3257095at2759"/>